<accession>A0AA40EKE4</accession>
<dbReference type="AlphaFoldDB" id="A0AA40EKE4"/>
<proteinExistence type="predicted"/>
<protein>
    <submittedName>
        <fullName evidence="1">Uncharacterized protein</fullName>
    </submittedName>
</protein>
<reference evidence="1" key="1">
    <citation type="submission" date="2023-06" db="EMBL/GenBank/DDBJ databases">
        <title>Genome-scale phylogeny and comparative genomics of the fungal order Sordariales.</title>
        <authorList>
            <consortium name="Lawrence Berkeley National Laboratory"/>
            <person name="Hensen N."/>
            <person name="Bonometti L."/>
            <person name="Westerberg I."/>
            <person name="Brannstrom I.O."/>
            <person name="Guillou S."/>
            <person name="Cros-Aarteil S."/>
            <person name="Calhoun S."/>
            <person name="Haridas S."/>
            <person name="Kuo A."/>
            <person name="Mondo S."/>
            <person name="Pangilinan J."/>
            <person name="Riley R."/>
            <person name="LaButti K."/>
            <person name="Andreopoulos B."/>
            <person name="Lipzen A."/>
            <person name="Chen C."/>
            <person name="Yanf M."/>
            <person name="Daum C."/>
            <person name="Ng V."/>
            <person name="Clum A."/>
            <person name="Steindorff A."/>
            <person name="Ohm R."/>
            <person name="Martin F."/>
            <person name="Silar P."/>
            <person name="Natvig D."/>
            <person name="Lalanne C."/>
            <person name="Gautier V."/>
            <person name="Ament-velasquez S.L."/>
            <person name="Kruys A."/>
            <person name="Hutchinson M.I."/>
            <person name="Powell A.J."/>
            <person name="Barry K."/>
            <person name="Miller A.N."/>
            <person name="Grigoriev I.V."/>
            <person name="Debuchy R."/>
            <person name="Gladieux P."/>
            <person name="Thoren M.H."/>
            <person name="Johannesson H."/>
        </authorList>
    </citation>
    <scope>NUCLEOTIDE SEQUENCE</scope>
    <source>
        <strain evidence="1">SMH3187-1</strain>
    </source>
</reference>
<comment type="caution">
    <text evidence="1">The sequence shown here is derived from an EMBL/GenBank/DDBJ whole genome shotgun (WGS) entry which is preliminary data.</text>
</comment>
<sequence length="259" mass="27973">MAGSRLLARVSDPFVRSAALHVEERREAKRTIQQQPRAAAGREHVGSSVSLVYLSCRIRAWGHHLEGTVFTSTLQYGQGCEGEADLDLNVHFMAAPVLVSPSILRQRQPRTAYHGHPSAYLGHNGDIESHNLTSGVVKMMTDALGASLGLSRSLFTSSQCRSAGDKSNISPVPKEATRSCKCSPTIATLTAPPSLSTLLVGSTIHHSPPPADTRTGSVKREIFGRPASQQLNKRLVREIHAVALTVSDCRVAAPEWSRQ</sequence>
<dbReference type="EMBL" id="JAUKUD010000006">
    <property type="protein sequence ID" value="KAK0740899.1"/>
    <property type="molecule type" value="Genomic_DNA"/>
</dbReference>
<evidence type="ECO:0000313" key="2">
    <source>
        <dbReference type="Proteomes" id="UP001172155"/>
    </source>
</evidence>
<evidence type="ECO:0000313" key="1">
    <source>
        <dbReference type="EMBL" id="KAK0740899.1"/>
    </source>
</evidence>
<organism evidence="1 2">
    <name type="scientific">Schizothecium vesticola</name>
    <dbReference type="NCBI Taxonomy" id="314040"/>
    <lineage>
        <taxon>Eukaryota</taxon>
        <taxon>Fungi</taxon>
        <taxon>Dikarya</taxon>
        <taxon>Ascomycota</taxon>
        <taxon>Pezizomycotina</taxon>
        <taxon>Sordariomycetes</taxon>
        <taxon>Sordariomycetidae</taxon>
        <taxon>Sordariales</taxon>
        <taxon>Schizotheciaceae</taxon>
        <taxon>Schizothecium</taxon>
    </lineage>
</organism>
<dbReference type="Proteomes" id="UP001172155">
    <property type="component" value="Unassembled WGS sequence"/>
</dbReference>
<name>A0AA40EKE4_9PEZI</name>
<gene>
    <name evidence="1" type="ORF">B0T18DRAFT_393627</name>
</gene>
<keyword evidence="2" id="KW-1185">Reference proteome</keyword>